<evidence type="ECO:0000313" key="2">
    <source>
        <dbReference type="EMBL" id="CAD7701790.1"/>
    </source>
</evidence>
<protein>
    <submittedName>
        <fullName evidence="2">Uncharacterized protein</fullName>
    </submittedName>
</protein>
<keyword evidence="3" id="KW-1185">Reference proteome</keyword>
<accession>A0A8S1J6T3</accession>
<sequence>MRYWDGQSPRGPWPTLDARHAEGERAQPPPPPARHFPPTGPKNERARQCCVDSAQHVSDDEMANKDQSTSLEDRLAKLRSGSSGMASSMGELESIKYNRKMMSCVKERLAASRNRDKPRGAVEVPKDTTSSEFERRRKQLLETPTRPTRDTKVSRLCRAREEVATICRMIKKITRAWDVELTIDTLIPGRYSAEDEQYLQKLLSYILRGEHCNLGDDLLLEDWDEIRHHLLKGLQVISDGEEAKDRMSAPGEGSTYKATMVQNKIVVKKVYKGYG</sequence>
<feature type="compositionally biased region" description="Basic and acidic residues" evidence="1">
    <location>
        <begin position="110"/>
        <end position="126"/>
    </location>
</feature>
<dbReference type="EMBL" id="CAJHUC010001634">
    <property type="protein sequence ID" value="CAD7701790.1"/>
    <property type="molecule type" value="Genomic_DNA"/>
</dbReference>
<proteinExistence type="predicted"/>
<dbReference type="Proteomes" id="UP000708148">
    <property type="component" value="Unassembled WGS sequence"/>
</dbReference>
<organism evidence="2 3">
    <name type="scientific">Ostreobium quekettii</name>
    <dbReference type="NCBI Taxonomy" id="121088"/>
    <lineage>
        <taxon>Eukaryota</taxon>
        <taxon>Viridiplantae</taxon>
        <taxon>Chlorophyta</taxon>
        <taxon>core chlorophytes</taxon>
        <taxon>Ulvophyceae</taxon>
        <taxon>TCBD clade</taxon>
        <taxon>Bryopsidales</taxon>
        <taxon>Ostreobineae</taxon>
        <taxon>Ostreobiaceae</taxon>
        <taxon>Ostreobium</taxon>
    </lineage>
</organism>
<feature type="compositionally biased region" description="Pro residues" evidence="1">
    <location>
        <begin position="27"/>
        <end position="40"/>
    </location>
</feature>
<comment type="caution">
    <text evidence="2">The sequence shown here is derived from an EMBL/GenBank/DDBJ whole genome shotgun (WGS) entry which is preliminary data.</text>
</comment>
<feature type="region of interest" description="Disordered" evidence="1">
    <location>
        <begin position="110"/>
        <end position="138"/>
    </location>
</feature>
<evidence type="ECO:0000256" key="1">
    <source>
        <dbReference type="SAM" id="MobiDB-lite"/>
    </source>
</evidence>
<feature type="region of interest" description="Disordered" evidence="1">
    <location>
        <begin position="1"/>
        <end position="71"/>
    </location>
</feature>
<gene>
    <name evidence="2" type="ORF">OSTQU699_LOCUS7147</name>
</gene>
<dbReference type="AlphaFoldDB" id="A0A8S1J6T3"/>
<reference evidence="2" key="1">
    <citation type="submission" date="2020-12" db="EMBL/GenBank/DDBJ databases">
        <authorList>
            <person name="Iha C."/>
        </authorList>
    </citation>
    <scope>NUCLEOTIDE SEQUENCE</scope>
</reference>
<name>A0A8S1J6T3_9CHLO</name>
<evidence type="ECO:0000313" key="3">
    <source>
        <dbReference type="Proteomes" id="UP000708148"/>
    </source>
</evidence>